<feature type="compositionally biased region" description="Polar residues" evidence="1">
    <location>
        <begin position="563"/>
        <end position="585"/>
    </location>
</feature>
<feature type="transmembrane region" description="Helical" evidence="2">
    <location>
        <begin position="356"/>
        <end position="376"/>
    </location>
</feature>
<gene>
    <name evidence="4" type="ORF">Vbra_17730</name>
</gene>
<evidence type="ECO:0000313" key="4">
    <source>
        <dbReference type="EMBL" id="CEM28620.1"/>
    </source>
</evidence>
<feature type="chain" id="PRO_5005190621" description="Piezo non-specific cation channel R-Ras-binding domain-containing protein" evidence="3">
    <location>
        <begin position="22"/>
        <end position="1536"/>
    </location>
</feature>
<protein>
    <recommendedName>
        <fullName evidence="6">Piezo non-specific cation channel R-Ras-binding domain-containing protein</fullName>
    </recommendedName>
</protein>
<feature type="region of interest" description="Disordered" evidence="1">
    <location>
        <begin position="1035"/>
        <end position="1175"/>
    </location>
</feature>
<feature type="region of interest" description="Disordered" evidence="1">
    <location>
        <begin position="250"/>
        <end position="281"/>
    </location>
</feature>
<feature type="transmembrane region" description="Helical" evidence="2">
    <location>
        <begin position="201"/>
        <end position="220"/>
    </location>
</feature>
<feature type="region of interest" description="Disordered" evidence="1">
    <location>
        <begin position="82"/>
        <end position="199"/>
    </location>
</feature>
<feature type="transmembrane region" description="Helical" evidence="2">
    <location>
        <begin position="776"/>
        <end position="794"/>
    </location>
</feature>
<feature type="compositionally biased region" description="Low complexity" evidence="1">
    <location>
        <begin position="1046"/>
        <end position="1058"/>
    </location>
</feature>
<feature type="compositionally biased region" description="Basic and acidic residues" evidence="1">
    <location>
        <begin position="1164"/>
        <end position="1173"/>
    </location>
</feature>
<evidence type="ECO:0000256" key="1">
    <source>
        <dbReference type="SAM" id="MobiDB-lite"/>
    </source>
</evidence>
<dbReference type="EMBL" id="CDMY01000656">
    <property type="protein sequence ID" value="CEM28620.1"/>
    <property type="molecule type" value="Genomic_DNA"/>
</dbReference>
<feature type="transmembrane region" description="Helical" evidence="2">
    <location>
        <begin position="289"/>
        <end position="319"/>
    </location>
</feature>
<feature type="compositionally biased region" description="Low complexity" evidence="1">
    <location>
        <begin position="262"/>
        <end position="280"/>
    </location>
</feature>
<sequence>MQHSRCAIWVILFGLHRLLIAAQEASESLFASIGSNGAVTAVADAPAADDEALEDDEFDFGPPQQWSPKAYIYAHFARFKDSEDDETEGAANIQSPKSTSEEEETSQTDHLNGASLPDPNVQRRPKDANATMEEPPVEINDEEEEEFEYDTSESVDQPLPLRPSPAPQPSDEPPPLNGDGVAQHDNTTEDSATDGSRGPSTMSIITSFLWWLFHCIIWWLTRAMTCVMLGWTGAEVVGFVMALPRSPLGSPGAADGDKGDEGTQQGTSQSQQDSEGGSSSLQPEVLDRFTLALTFACNIWCFCSVNFYKVGFVVALVVAAIKTGSSVEWQWITGVVALYIFGQLLGYDWLLQPIPYVPIFSLVVRSLVAFINAVMLRDLVAPPSSTTSRQWADFCRSYDASFLAANPAIARQAKEDKDTGDGRPIYQNQYDDGLGIGFNSPWVLVSSWLLFAYWMNVLTSLIIAFDIAVSLGFTVWITQPTYMLRKLIADEGMRSCWSFTFLLHVIILTLIDLPWISTPRAWRDAYWRFPESFQRATRATQHHHFHFHHWMPKMPKKALTADTPRSSNSTLTAATDDGQQQPLSATPTHRTLEDFLDEISIARFNQTALLGSGRDGSGYSFHYHTHRDVPPHLSLPLPSSIDLDSLINMAALQDTLQLTLMAGLVRDMSHLPYPNLGGIKVPRQLSASLQFPRAFNMDPFFVEMWTELPLPVWSSYRAAVALLGLVICAVMATRRYGYWVDGPHTLMQPGTLFCLNEIVFIAIMLDFLFLCGGTFYWAHFLCAFLITMLASILLEKAQDDFARCEPAIVDDLHRSFHFSLYLSRVSLKTSAKDPPQPPAAAAAATGPSECQATFTCSDGRTRGLLVRPAPGYTGPPPDLGDGEGILQSDIDALTAGCSSTTVSLPSCMRRLFCTSTYSGLENGLSMDVPVDDVFAVGRDTFDSSHARYPHTLLTLQAIYKESGKHMAISRPPPPEPPGMTPAKTEEEIAREAMRERVRTAIEAADAEVGLGPKTYGACGMGLSLKGVRRAAENLSRKPMLRPEPFAASSGSGSGSPQSARRRSAEEPFRPTTSRQPSPSGGPEMTYPREQQAAATAKPSPSPSPPPPQSPASDASSRSTAASNGRRQGGGDGQTKKTPGPTPAPLSPSRPPPAEQAPTNDERDEAGRKGDRRFSQPPTRQVFLPLAIRVLLLYCVFRLLSGYTAFLMMHSLRRKYQPPGFFSDPATSDIGGVGVGLGVRRVADDGSELQEPGWSCLAAALPLIDCQAPFPYAYRTTNHGMVAMPFIQQYPFLNRTFSPPVVHLHAHLYGPLTRSRVAVVQPPELLQWAPSRNRSAPATLASYQSAPMSALGLHWLDMGIKWLVSGLLPSQLTTTETTEASFEEPPPSNGGHALDDHLTSGPPNGSEKVAGGEERARAVEWVSGAADSVTAGSGDVSASVPIIAADECWPTRHLPPLTYPFCTFQQVGFWDPLPTIAVDDFDTASALYGAWVGPWMSGTLAPPPGQTPRGPVQFYLHLHAHLNETLSRRGLGAYRTF</sequence>
<dbReference type="InParanoid" id="A0A0G4GG78"/>
<keyword evidence="5" id="KW-1185">Reference proteome</keyword>
<feature type="compositionally biased region" description="Pro residues" evidence="1">
    <location>
        <begin position="1139"/>
        <end position="1154"/>
    </location>
</feature>
<feature type="transmembrane region" description="Helical" evidence="2">
    <location>
        <begin position="461"/>
        <end position="484"/>
    </location>
</feature>
<feature type="transmembrane region" description="Helical" evidence="2">
    <location>
        <begin position="714"/>
        <end position="732"/>
    </location>
</feature>
<evidence type="ECO:0008006" key="6">
    <source>
        <dbReference type="Google" id="ProtNLM"/>
    </source>
</evidence>
<dbReference type="PANTHER" id="PTHR24216">
    <property type="entry name" value="PAXILLIN-RELATED"/>
    <property type="match status" value="1"/>
</dbReference>
<keyword evidence="2" id="KW-1133">Transmembrane helix</keyword>
<keyword evidence="3" id="KW-0732">Signal</keyword>
<feature type="compositionally biased region" description="Low complexity" evidence="1">
    <location>
        <begin position="1110"/>
        <end position="1122"/>
    </location>
</feature>
<evidence type="ECO:0000313" key="5">
    <source>
        <dbReference type="Proteomes" id="UP000041254"/>
    </source>
</evidence>
<feature type="region of interest" description="Disordered" evidence="1">
    <location>
        <begin position="1373"/>
        <end position="1415"/>
    </location>
</feature>
<feature type="transmembrane region" description="Helical" evidence="2">
    <location>
        <begin position="752"/>
        <end position="770"/>
    </location>
</feature>
<feature type="compositionally biased region" description="Pro residues" evidence="1">
    <location>
        <begin position="160"/>
        <end position="176"/>
    </location>
</feature>
<feature type="compositionally biased region" description="Polar residues" evidence="1">
    <location>
        <begin position="189"/>
        <end position="199"/>
    </location>
</feature>
<keyword evidence="2" id="KW-0812">Transmembrane</keyword>
<feature type="transmembrane region" description="Helical" evidence="2">
    <location>
        <begin position="1181"/>
        <end position="1208"/>
    </location>
</feature>
<dbReference type="PANTHER" id="PTHR24216:SF65">
    <property type="entry name" value="PAXILLIN-LIKE PROTEIN 1"/>
    <property type="match status" value="1"/>
</dbReference>
<dbReference type="Proteomes" id="UP000041254">
    <property type="component" value="Unassembled WGS sequence"/>
</dbReference>
<feature type="transmembrane region" description="Helical" evidence="2">
    <location>
        <begin position="331"/>
        <end position="350"/>
    </location>
</feature>
<feature type="compositionally biased region" description="Acidic residues" evidence="1">
    <location>
        <begin position="135"/>
        <end position="153"/>
    </location>
</feature>
<organism evidence="4 5">
    <name type="scientific">Vitrella brassicaformis (strain CCMP3155)</name>
    <dbReference type="NCBI Taxonomy" id="1169540"/>
    <lineage>
        <taxon>Eukaryota</taxon>
        <taxon>Sar</taxon>
        <taxon>Alveolata</taxon>
        <taxon>Colpodellida</taxon>
        <taxon>Vitrellaceae</taxon>
        <taxon>Vitrella</taxon>
    </lineage>
</organism>
<feature type="compositionally biased region" description="Pro residues" evidence="1">
    <location>
        <begin position="1099"/>
        <end position="1109"/>
    </location>
</feature>
<feature type="signal peptide" evidence="3">
    <location>
        <begin position="1"/>
        <end position="21"/>
    </location>
</feature>
<evidence type="ECO:0000256" key="2">
    <source>
        <dbReference type="SAM" id="Phobius"/>
    </source>
</evidence>
<dbReference type="VEuPathDB" id="CryptoDB:Vbra_17730"/>
<keyword evidence="2" id="KW-0472">Membrane</keyword>
<name>A0A0G4GG78_VITBC</name>
<feature type="region of interest" description="Disordered" evidence="1">
    <location>
        <begin position="558"/>
        <end position="585"/>
    </location>
</feature>
<evidence type="ECO:0000256" key="3">
    <source>
        <dbReference type="SAM" id="SignalP"/>
    </source>
</evidence>
<reference evidence="4 5" key="1">
    <citation type="submission" date="2014-11" db="EMBL/GenBank/DDBJ databases">
        <authorList>
            <person name="Zhu J."/>
            <person name="Qi W."/>
            <person name="Song R."/>
        </authorList>
    </citation>
    <scope>NUCLEOTIDE SEQUENCE [LARGE SCALE GENOMIC DNA]</scope>
</reference>
<proteinExistence type="predicted"/>
<feature type="transmembrane region" description="Helical" evidence="2">
    <location>
        <begin position="496"/>
        <end position="516"/>
    </location>
</feature>
<accession>A0A0G4GG78</accession>